<keyword evidence="1" id="KW-1133">Transmembrane helix</keyword>
<evidence type="ECO:0000313" key="2">
    <source>
        <dbReference type="EMBL" id="MBW29847.1"/>
    </source>
</evidence>
<protein>
    <submittedName>
        <fullName evidence="2">Putative secreted peptide</fullName>
    </submittedName>
</protein>
<keyword evidence="1" id="KW-0472">Membrane</keyword>
<proteinExistence type="predicted"/>
<feature type="transmembrane region" description="Helical" evidence="1">
    <location>
        <begin position="7"/>
        <end position="32"/>
    </location>
</feature>
<dbReference type="EMBL" id="GGFM01009096">
    <property type="protein sequence ID" value="MBW29847.1"/>
    <property type="molecule type" value="Transcribed_RNA"/>
</dbReference>
<name>A0A2M3ZMQ0_9DIPT</name>
<accession>A0A2M3ZMQ0</accession>
<keyword evidence="1" id="KW-0812">Transmembrane</keyword>
<organism evidence="2">
    <name type="scientific">Anopheles braziliensis</name>
    <dbReference type="NCBI Taxonomy" id="58242"/>
    <lineage>
        <taxon>Eukaryota</taxon>
        <taxon>Metazoa</taxon>
        <taxon>Ecdysozoa</taxon>
        <taxon>Arthropoda</taxon>
        <taxon>Hexapoda</taxon>
        <taxon>Insecta</taxon>
        <taxon>Pterygota</taxon>
        <taxon>Neoptera</taxon>
        <taxon>Endopterygota</taxon>
        <taxon>Diptera</taxon>
        <taxon>Nematocera</taxon>
        <taxon>Culicoidea</taxon>
        <taxon>Culicidae</taxon>
        <taxon>Anophelinae</taxon>
        <taxon>Anopheles</taxon>
    </lineage>
</organism>
<sequence length="132" mass="14884">MGSVPRAVGFVFGPWNPFTVCWLVPFPLWWWISPSRGSLPALTVLNMLSKFSFLISNDSICRPDRSCGRCSSSGSMFNTWLSFVEEAILKSSWFRVAFISYRTSAKPSRSLLSSATVAVRSASDWGFRVMRR</sequence>
<dbReference type="AlphaFoldDB" id="A0A2M3ZMQ0"/>
<evidence type="ECO:0000256" key="1">
    <source>
        <dbReference type="SAM" id="Phobius"/>
    </source>
</evidence>
<reference evidence="2" key="1">
    <citation type="submission" date="2018-01" db="EMBL/GenBank/DDBJ databases">
        <title>An insight into the sialome of Amazonian anophelines.</title>
        <authorList>
            <person name="Ribeiro J.M."/>
            <person name="Scarpassa V."/>
            <person name="Calvo E."/>
        </authorList>
    </citation>
    <scope>NUCLEOTIDE SEQUENCE</scope>
    <source>
        <tissue evidence="2">Salivary glands</tissue>
    </source>
</reference>